<feature type="compositionally biased region" description="Basic residues" evidence="1">
    <location>
        <begin position="1"/>
        <end position="16"/>
    </location>
</feature>
<dbReference type="EMBL" id="PJCH01000017">
    <property type="protein sequence ID" value="PQA85577.1"/>
    <property type="molecule type" value="Genomic_DNA"/>
</dbReference>
<reference evidence="3 4" key="1">
    <citation type="submission" date="2017-12" db="EMBL/GenBank/DDBJ databases">
        <authorList>
            <person name="Hurst M.R.H."/>
        </authorList>
    </citation>
    <scope>NUCLEOTIDE SEQUENCE [LARGE SCALE GENOMIC DNA]</scope>
    <source>
        <strain evidence="3 4">SY-3-19</strain>
    </source>
</reference>
<evidence type="ECO:0000256" key="1">
    <source>
        <dbReference type="SAM" id="MobiDB-lite"/>
    </source>
</evidence>
<dbReference type="InterPro" id="IPR018968">
    <property type="entry name" value="Phasin"/>
</dbReference>
<comment type="caution">
    <text evidence="3">The sequence shown here is derived from an EMBL/GenBank/DDBJ whole genome shotgun (WGS) entry which is preliminary data.</text>
</comment>
<evidence type="ECO:0000313" key="4">
    <source>
        <dbReference type="Proteomes" id="UP000239504"/>
    </source>
</evidence>
<keyword evidence="4" id="KW-1185">Reference proteome</keyword>
<evidence type="ECO:0000259" key="2">
    <source>
        <dbReference type="Pfam" id="PF09361"/>
    </source>
</evidence>
<organism evidence="3 4">
    <name type="scientific">Hyphococcus luteus</name>
    <dbReference type="NCBI Taxonomy" id="2058213"/>
    <lineage>
        <taxon>Bacteria</taxon>
        <taxon>Pseudomonadati</taxon>
        <taxon>Pseudomonadota</taxon>
        <taxon>Alphaproteobacteria</taxon>
        <taxon>Parvularculales</taxon>
        <taxon>Parvularculaceae</taxon>
        <taxon>Hyphococcus</taxon>
    </lineage>
</organism>
<dbReference type="Proteomes" id="UP000239504">
    <property type="component" value="Unassembled WGS sequence"/>
</dbReference>
<feature type="region of interest" description="Disordered" evidence="1">
    <location>
        <begin position="1"/>
        <end position="22"/>
    </location>
</feature>
<proteinExistence type="predicted"/>
<name>A0A2S7JZ95_9PROT</name>
<accession>A0A2S7JZ95</accession>
<dbReference type="AlphaFoldDB" id="A0A2S7JZ95"/>
<evidence type="ECO:0000313" key="3">
    <source>
        <dbReference type="EMBL" id="PQA85577.1"/>
    </source>
</evidence>
<dbReference type="OrthoDB" id="8020456at2"/>
<feature type="domain" description="Phasin" evidence="2">
    <location>
        <begin position="28"/>
        <end position="125"/>
    </location>
</feature>
<protein>
    <recommendedName>
        <fullName evidence="2">Phasin domain-containing protein</fullName>
    </recommendedName>
</protein>
<dbReference type="Pfam" id="PF09361">
    <property type="entry name" value="Phasin_2"/>
    <property type="match status" value="1"/>
</dbReference>
<gene>
    <name evidence="3" type="ORF">CW354_21815</name>
</gene>
<sequence length="147" mass="15953">MAKSAKTKAAKPKTGHHATPFPLFDPGDFTDTGARNLDFATRAASACISGAAKLNWEMLDFMSKRFQKDLACAQNFMTAKTSKTAYHAQAEFVEDALRDYADEASKLLHMAADITNATLEPVEERAEEVLDDLDEHAAEADKAGKAA</sequence>
<dbReference type="RefSeq" id="WP_104832217.1">
    <property type="nucleotide sequence ID" value="NZ_PJCH01000017.1"/>
</dbReference>